<reference evidence="2" key="1">
    <citation type="submission" date="2020-06" db="EMBL/GenBank/DDBJ databases">
        <authorList>
            <person name="Li T."/>
            <person name="Hu X."/>
            <person name="Zhang T."/>
            <person name="Song X."/>
            <person name="Zhang H."/>
            <person name="Dai N."/>
            <person name="Sheng W."/>
            <person name="Hou X."/>
            <person name="Wei L."/>
        </authorList>
    </citation>
    <scope>NUCLEOTIDE SEQUENCE</scope>
    <source>
        <strain evidence="2">KEN1</strain>
        <tissue evidence="2">Leaf</tissue>
    </source>
</reference>
<name>A0AAW2WSL5_9LAMI</name>
<feature type="signal peptide" evidence="1">
    <location>
        <begin position="1"/>
        <end position="17"/>
    </location>
</feature>
<evidence type="ECO:0000313" key="2">
    <source>
        <dbReference type="EMBL" id="KAL0444538.1"/>
    </source>
</evidence>
<accession>A0AAW2WSL5</accession>
<dbReference type="AlphaFoldDB" id="A0AAW2WSL5"/>
<evidence type="ECO:0008006" key="3">
    <source>
        <dbReference type="Google" id="ProtNLM"/>
    </source>
</evidence>
<comment type="caution">
    <text evidence="2">The sequence shown here is derived from an EMBL/GenBank/DDBJ whole genome shotgun (WGS) entry which is preliminary data.</text>
</comment>
<organism evidence="2">
    <name type="scientific">Sesamum latifolium</name>
    <dbReference type="NCBI Taxonomy" id="2727402"/>
    <lineage>
        <taxon>Eukaryota</taxon>
        <taxon>Viridiplantae</taxon>
        <taxon>Streptophyta</taxon>
        <taxon>Embryophyta</taxon>
        <taxon>Tracheophyta</taxon>
        <taxon>Spermatophyta</taxon>
        <taxon>Magnoliopsida</taxon>
        <taxon>eudicotyledons</taxon>
        <taxon>Gunneridae</taxon>
        <taxon>Pentapetalae</taxon>
        <taxon>asterids</taxon>
        <taxon>lamiids</taxon>
        <taxon>Lamiales</taxon>
        <taxon>Pedaliaceae</taxon>
        <taxon>Sesamum</taxon>
    </lineage>
</organism>
<protein>
    <recommendedName>
        <fullName evidence="3">Secreted protein</fullName>
    </recommendedName>
</protein>
<feature type="chain" id="PRO_5043688513" description="Secreted protein" evidence="1">
    <location>
        <begin position="18"/>
        <end position="65"/>
    </location>
</feature>
<dbReference type="EMBL" id="JACGWN010000007">
    <property type="protein sequence ID" value="KAL0444538.1"/>
    <property type="molecule type" value="Genomic_DNA"/>
</dbReference>
<gene>
    <name evidence="2" type="ORF">Slati_2176500</name>
</gene>
<keyword evidence="1" id="KW-0732">Signal</keyword>
<reference evidence="2" key="2">
    <citation type="journal article" date="2024" name="Plant">
        <title>Genomic evolution and insights into agronomic trait innovations of Sesamum species.</title>
        <authorList>
            <person name="Miao H."/>
            <person name="Wang L."/>
            <person name="Qu L."/>
            <person name="Liu H."/>
            <person name="Sun Y."/>
            <person name="Le M."/>
            <person name="Wang Q."/>
            <person name="Wei S."/>
            <person name="Zheng Y."/>
            <person name="Lin W."/>
            <person name="Duan Y."/>
            <person name="Cao H."/>
            <person name="Xiong S."/>
            <person name="Wang X."/>
            <person name="Wei L."/>
            <person name="Li C."/>
            <person name="Ma Q."/>
            <person name="Ju M."/>
            <person name="Zhao R."/>
            <person name="Li G."/>
            <person name="Mu C."/>
            <person name="Tian Q."/>
            <person name="Mei H."/>
            <person name="Zhang T."/>
            <person name="Gao T."/>
            <person name="Zhang H."/>
        </authorList>
    </citation>
    <scope>NUCLEOTIDE SEQUENCE</scope>
    <source>
        <strain evidence="2">KEN1</strain>
    </source>
</reference>
<proteinExistence type="predicted"/>
<evidence type="ECO:0000256" key="1">
    <source>
        <dbReference type="SAM" id="SignalP"/>
    </source>
</evidence>
<sequence>MIGAILELLLRFAGVYGTTEICKCSKAMVCKQWKWWRWLGVRIFSMIVDWFQIQGDVVEAYTTRK</sequence>